<evidence type="ECO:0000313" key="2">
    <source>
        <dbReference type="EMBL" id="UUO16225.1"/>
    </source>
</evidence>
<dbReference type="Proteomes" id="UP001057561">
    <property type="component" value="Chromosome"/>
</dbReference>
<evidence type="ECO:0000313" key="3">
    <source>
        <dbReference type="Proteomes" id="UP001057561"/>
    </source>
</evidence>
<keyword evidence="3" id="KW-1185">Reference proteome</keyword>
<organism evidence="2 3">
    <name type="scientific">Dolichospermum heterosporum TAC447</name>
    <dbReference type="NCBI Taxonomy" id="747523"/>
    <lineage>
        <taxon>Bacteria</taxon>
        <taxon>Bacillati</taxon>
        <taxon>Cyanobacteriota</taxon>
        <taxon>Cyanophyceae</taxon>
        <taxon>Nostocales</taxon>
        <taxon>Aphanizomenonaceae</taxon>
        <taxon>Dolichospermum</taxon>
        <taxon>Dolichospermum heterosporum</taxon>
    </lineage>
</organism>
<gene>
    <name evidence="2" type="ORF">NG743_04025</name>
</gene>
<dbReference type="RefSeq" id="WP_160170661.1">
    <property type="nucleotide sequence ID" value="NZ_CP099464.1"/>
</dbReference>
<evidence type="ECO:0008006" key="4">
    <source>
        <dbReference type="Google" id="ProtNLM"/>
    </source>
</evidence>
<evidence type="ECO:0000256" key="1">
    <source>
        <dbReference type="SAM" id="MobiDB-lite"/>
    </source>
</evidence>
<accession>A0ABY5LX26</accession>
<name>A0ABY5LX26_9CYAN</name>
<sequence length="55" mass="6161">MIPAERFAIACGTEFRTIAHLQYSLLKSDRTSSTINQQRAITPPSPLTRSDRIIS</sequence>
<proteinExistence type="predicted"/>
<dbReference type="EMBL" id="CP099464">
    <property type="protein sequence ID" value="UUO16225.1"/>
    <property type="molecule type" value="Genomic_DNA"/>
</dbReference>
<protein>
    <recommendedName>
        <fullName evidence="4">Transposase</fullName>
    </recommendedName>
</protein>
<feature type="region of interest" description="Disordered" evidence="1">
    <location>
        <begin position="34"/>
        <end position="55"/>
    </location>
</feature>
<reference evidence="2" key="1">
    <citation type="submission" date="2022-06" db="EMBL/GenBank/DDBJ databases">
        <title>Nostosin G and Spiroidesin B from the Cyanobacterium Dolichospermum sp. NIES-1697.</title>
        <authorList>
            <person name="Phan C.-S."/>
            <person name="Mehjabin J.J."/>
            <person name="Anas A.R.J."/>
            <person name="Hayasaka M."/>
            <person name="Onoki R."/>
            <person name="Wang J."/>
            <person name="Umezawa T."/>
            <person name="Washio K."/>
            <person name="Morikawa M."/>
            <person name="Okino T."/>
        </authorList>
    </citation>
    <scope>NUCLEOTIDE SEQUENCE</scope>
    <source>
        <strain evidence="2">NIES-1697</strain>
    </source>
</reference>